<dbReference type="NCBIfam" id="TIGR01976">
    <property type="entry name" value="am_tr_V_VC1184"/>
    <property type="match status" value="1"/>
</dbReference>
<reference evidence="3 4" key="1">
    <citation type="submission" date="2016-01" db="EMBL/GenBank/DDBJ databases">
        <authorList>
            <person name="Oliw E.H."/>
        </authorList>
    </citation>
    <scope>NUCLEOTIDE SEQUENCE [LARGE SCALE GENOMIC DNA]</scope>
    <source>
        <strain evidence="3">LMG 27134</strain>
    </source>
</reference>
<dbReference type="PANTHER" id="PTHR43586">
    <property type="entry name" value="CYSTEINE DESULFURASE"/>
    <property type="match status" value="1"/>
</dbReference>
<dbReference type="RefSeq" id="WP_062092118.1">
    <property type="nucleotide sequence ID" value="NZ_FCOK02000091.1"/>
</dbReference>
<protein>
    <submittedName>
        <fullName evidence="3">Cysteine desulfurase, SufS family</fullName>
    </submittedName>
</protein>
<accession>A0A158JHG8</accession>
<dbReference type="PANTHER" id="PTHR43586:SF21">
    <property type="entry name" value="PYRIDOXAL PHOSPHATE (PLP)-DEPENDENT ASPARTATE AMINOTRANSFERASE SUPERFAMILY"/>
    <property type="match status" value="1"/>
</dbReference>
<dbReference type="InterPro" id="IPR000192">
    <property type="entry name" value="Aminotrans_V_dom"/>
</dbReference>
<feature type="domain" description="Aminotransferase class V" evidence="2">
    <location>
        <begin position="22"/>
        <end position="401"/>
    </location>
</feature>
<sequence>MTNFPIQQVRDQFPALNSSVAFFDNPAGTQVPTRVIEAVSASFVAAASNYGAFHATSRNATATKARAHETMAELLGAASGNEILIGQSTTMLTFQLSRSLGHLLKPGDEIIVTRMDHEANVSPWLRLAEDQKLTVRWLPFNRDTWRIEPADLKALITDRTRILALNYASNLTGSINPVKELTQIAKQAGALVYVDAVQFTPHGLVDVGQLGCDFLACSSYKFFGPHLGVLWGRESILADLHPYAVRTAPQDLPGRHGTGTPQTELLAGLAAATDYLAWLGAQTGGIGDRRAVLAHSYEAATAYEIPLVEQLIEGLLEIPGLHVHGITDSKRLHERVPTVSITHDRHSNTSLARALAEQGINVWCGNLYALEAVRTLGLSEKDSVLRIGLAHYNTLQEVERVLKALKSLTA</sequence>
<name>A0A158JHG8_9BURK</name>
<dbReference type="Proteomes" id="UP000054683">
    <property type="component" value="Unassembled WGS sequence"/>
</dbReference>
<dbReference type="InterPro" id="IPR015422">
    <property type="entry name" value="PyrdxlP-dep_Trfase_small"/>
</dbReference>
<evidence type="ECO:0000313" key="3">
    <source>
        <dbReference type="EMBL" id="SAL68264.1"/>
    </source>
</evidence>
<dbReference type="SUPFAM" id="SSF53383">
    <property type="entry name" value="PLP-dependent transferases"/>
    <property type="match status" value="1"/>
</dbReference>
<proteinExistence type="predicted"/>
<dbReference type="InterPro" id="IPR015421">
    <property type="entry name" value="PyrdxlP-dep_Trfase_major"/>
</dbReference>
<dbReference type="EMBL" id="FCOK02000091">
    <property type="protein sequence ID" value="SAL68264.1"/>
    <property type="molecule type" value="Genomic_DNA"/>
</dbReference>
<dbReference type="InterPro" id="IPR011340">
    <property type="entry name" value="Cys_dSase-rel"/>
</dbReference>
<organism evidence="3 4">
    <name type="scientific">Caballeronia udeis</name>
    <dbReference type="NCBI Taxonomy" id="1232866"/>
    <lineage>
        <taxon>Bacteria</taxon>
        <taxon>Pseudomonadati</taxon>
        <taxon>Pseudomonadota</taxon>
        <taxon>Betaproteobacteria</taxon>
        <taxon>Burkholderiales</taxon>
        <taxon>Burkholderiaceae</taxon>
        <taxon>Caballeronia</taxon>
    </lineage>
</organism>
<dbReference type="AlphaFoldDB" id="A0A158JHG8"/>
<gene>
    <name evidence="3" type="ORF">AWB69_07983</name>
</gene>
<evidence type="ECO:0000313" key="4">
    <source>
        <dbReference type="Proteomes" id="UP000054683"/>
    </source>
</evidence>
<dbReference type="Gene3D" id="3.40.640.10">
    <property type="entry name" value="Type I PLP-dependent aspartate aminotransferase-like (Major domain)"/>
    <property type="match status" value="1"/>
</dbReference>
<evidence type="ECO:0000259" key="2">
    <source>
        <dbReference type="Pfam" id="PF00266"/>
    </source>
</evidence>
<dbReference type="Gene3D" id="3.90.1150.10">
    <property type="entry name" value="Aspartate Aminotransferase, domain 1"/>
    <property type="match status" value="1"/>
</dbReference>
<evidence type="ECO:0000256" key="1">
    <source>
        <dbReference type="ARBA" id="ARBA00022898"/>
    </source>
</evidence>
<dbReference type="Pfam" id="PF00266">
    <property type="entry name" value="Aminotran_5"/>
    <property type="match status" value="1"/>
</dbReference>
<keyword evidence="1" id="KW-0663">Pyridoxal phosphate</keyword>
<dbReference type="InterPro" id="IPR015424">
    <property type="entry name" value="PyrdxlP-dep_Trfase"/>
</dbReference>
<dbReference type="OrthoDB" id="9808002at2"/>